<reference evidence="2" key="1">
    <citation type="submission" date="2021-01" db="EMBL/GenBank/DDBJ databases">
        <authorList>
            <person name="Kaushik A."/>
        </authorList>
    </citation>
    <scope>NUCLEOTIDE SEQUENCE</scope>
    <source>
        <strain evidence="2">AG3-1AP</strain>
    </source>
</reference>
<comment type="caution">
    <text evidence="2">The sequence shown here is derived from an EMBL/GenBank/DDBJ whole genome shotgun (WGS) entry which is preliminary data.</text>
</comment>
<evidence type="ECO:0000256" key="1">
    <source>
        <dbReference type="SAM" id="MobiDB-lite"/>
    </source>
</evidence>
<dbReference type="AlphaFoldDB" id="A0A8H3GWA5"/>
<evidence type="ECO:0000313" key="2">
    <source>
        <dbReference type="EMBL" id="CAE6468837.1"/>
    </source>
</evidence>
<dbReference type="Proteomes" id="UP000663831">
    <property type="component" value="Unassembled WGS sequence"/>
</dbReference>
<feature type="compositionally biased region" description="Low complexity" evidence="1">
    <location>
        <begin position="53"/>
        <end position="64"/>
    </location>
</feature>
<evidence type="ECO:0000313" key="3">
    <source>
        <dbReference type="Proteomes" id="UP000663831"/>
    </source>
</evidence>
<feature type="region of interest" description="Disordered" evidence="1">
    <location>
        <begin position="45"/>
        <end position="68"/>
    </location>
</feature>
<accession>A0A8H3GWA5</accession>
<gene>
    <name evidence="2" type="ORF">RDB_LOCUS84122</name>
</gene>
<sequence>MGPVADGLRCADRQILLDLPTYHSPPCPTAAIRFSRCVTHVRPLSPPLPLPPTHSTTPSLTNPTNRERNQVLSLLTRRAEMATGRFTERSAYVL</sequence>
<protein>
    <submittedName>
        <fullName evidence="2">Uncharacterized protein</fullName>
    </submittedName>
</protein>
<dbReference type="EMBL" id="CAJMWV010002717">
    <property type="protein sequence ID" value="CAE6468837.1"/>
    <property type="molecule type" value="Genomic_DNA"/>
</dbReference>
<proteinExistence type="predicted"/>
<name>A0A8H3GWA5_9AGAM</name>
<organism evidence="2 3">
    <name type="scientific">Rhizoctonia solani</name>
    <dbReference type="NCBI Taxonomy" id="456999"/>
    <lineage>
        <taxon>Eukaryota</taxon>
        <taxon>Fungi</taxon>
        <taxon>Dikarya</taxon>
        <taxon>Basidiomycota</taxon>
        <taxon>Agaricomycotina</taxon>
        <taxon>Agaricomycetes</taxon>
        <taxon>Cantharellales</taxon>
        <taxon>Ceratobasidiaceae</taxon>
        <taxon>Rhizoctonia</taxon>
    </lineage>
</organism>